<dbReference type="Pfam" id="PF01520">
    <property type="entry name" value="Amidase_3"/>
    <property type="match status" value="1"/>
</dbReference>
<sequence length="254" mass="27591">MLPRYLQARSAQAFLCLCAFFIGAAPCDAAEVPRTADKPFVIVIDPGHTPKQPGALGVKGIHEVTYNDALSAKLAKALQGPGVQVVLTRAPSEEISLDGRAELANVRQADLFLALHHDSAQLKYLTKTEINGTPAYQTVRPIAGYSIFVSQLNPRFAQSQQFAKLLGQELLALGRHPTLHHAEPIAGENRELLDAKLGIYKFDELLVLRKTTVPAVLLEVGVIVDAEDEKYVADNAKQDAIVQAIVAAAERFQH</sequence>
<comment type="catalytic activity">
    <reaction evidence="1">
        <text>Hydrolyzes the link between N-acetylmuramoyl residues and L-amino acid residues in certain cell-wall glycopeptides.</text>
        <dbReference type="EC" id="3.5.1.28"/>
    </reaction>
</comment>
<dbReference type="PANTHER" id="PTHR30404">
    <property type="entry name" value="N-ACETYLMURAMOYL-L-ALANINE AMIDASE"/>
    <property type="match status" value="1"/>
</dbReference>
<dbReference type="GO" id="GO:0008745">
    <property type="term" value="F:N-acetylmuramoyl-L-alanine amidase activity"/>
    <property type="evidence" value="ECO:0007669"/>
    <property type="project" value="UniProtKB-EC"/>
</dbReference>
<dbReference type="PANTHER" id="PTHR30404:SF0">
    <property type="entry name" value="N-ACETYLMURAMOYL-L-ALANINE AMIDASE AMIC"/>
    <property type="match status" value="1"/>
</dbReference>
<dbReference type="InterPro" id="IPR002508">
    <property type="entry name" value="MurNAc-LAA_cat"/>
</dbReference>
<evidence type="ECO:0000313" key="6">
    <source>
        <dbReference type="EMBL" id="MDR7308372.1"/>
    </source>
</evidence>
<organism evidence="6 7">
    <name type="scientific">Rhodoferax saidenbachensis</name>
    <dbReference type="NCBI Taxonomy" id="1484693"/>
    <lineage>
        <taxon>Bacteria</taxon>
        <taxon>Pseudomonadati</taxon>
        <taxon>Pseudomonadota</taxon>
        <taxon>Betaproteobacteria</taxon>
        <taxon>Burkholderiales</taxon>
        <taxon>Comamonadaceae</taxon>
        <taxon>Rhodoferax</taxon>
    </lineage>
</organism>
<reference evidence="6 7" key="1">
    <citation type="submission" date="2023-07" db="EMBL/GenBank/DDBJ databases">
        <title>Sorghum-associated microbial communities from plants grown in Nebraska, USA.</title>
        <authorList>
            <person name="Schachtman D."/>
        </authorList>
    </citation>
    <scope>NUCLEOTIDE SEQUENCE [LARGE SCALE GENOMIC DNA]</scope>
    <source>
        <strain evidence="6 7">BE308</strain>
    </source>
</reference>
<dbReference type="EMBL" id="JAVDXO010000010">
    <property type="protein sequence ID" value="MDR7308372.1"/>
    <property type="molecule type" value="Genomic_DNA"/>
</dbReference>
<dbReference type="RefSeq" id="WP_310345594.1">
    <property type="nucleotide sequence ID" value="NZ_JAVDXO010000010.1"/>
</dbReference>
<protein>
    <recommendedName>
        <fullName evidence="2">N-acetylmuramoyl-L-alanine amidase</fullName>
        <ecNumber evidence="2">3.5.1.28</ecNumber>
    </recommendedName>
</protein>
<comment type="caution">
    <text evidence="6">The sequence shown here is derived from an EMBL/GenBank/DDBJ whole genome shotgun (WGS) entry which is preliminary data.</text>
</comment>
<keyword evidence="3 6" id="KW-0378">Hydrolase</keyword>
<evidence type="ECO:0000256" key="2">
    <source>
        <dbReference type="ARBA" id="ARBA00011901"/>
    </source>
</evidence>
<evidence type="ECO:0000259" key="5">
    <source>
        <dbReference type="SMART" id="SM00646"/>
    </source>
</evidence>
<dbReference type="InterPro" id="IPR050695">
    <property type="entry name" value="N-acetylmuramoyl_amidase_3"/>
</dbReference>
<proteinExistence type="predicted"/>
<dbReference type="SUPFAM" id="SSF53187">
    <property type="entry name" value="Zn-dependent exopeptidases"/>
    <property type="match status" value="1"/>
</dbReference>
<feature type="chain" id="PRO_5046274342" description="N-acetylmuramoyl-L-alanine amidase" evidence="4">
    <location>
        <begin position="25"/>
        <end position="254"/>
    </location>
</feature>
<dbReference type="Proteomes" id="UP001268089">
    <property type="component" value="Unassembled WGS sequence"/>
</dbReference>
<keyword evidence="7" id="KW-1185">Reference proteome</keyword>
<accession>A0ABU1ZS41</accession>
<gene>
    <name evidence="6" type="ORF">J2X15_003681</name>
</gene>
<feature type="signal peptide" evidence="4">
    <location>
        <begin position="1"/>
        <end position="24"/>
    </location>
</feature>
<dbReference type="Gene3D" id="3.40.630.40">
    <property type="entry name" value="Zn-dependent exopeptidases"/>
    <property type="match status" value="1"/>
</dbReference>
<keyword evidence="4" id="KW-0732">Signal</keyword>
<dbReference type="EC" id="3.5.1.28" evidence="2"/>
<evidence type="ECO:0000256" key="4">
    <source>
        <dbReference type="SAM" id="SignalP"/>
    </source>
</evidence>
<evidence type="ECO:0000256" key="1">
    <source>
        <dbReference type="ARBA" id="ARBA00001561"/>
    </source>
</evidence>
<name>A0ABU1ZS41_9BURK</name>
<evidence type="ECO:0000313" key="7">
    <source>
        <dbReference type="Proteomes" id="UP001268089"/>
    </source>
</evidence>
<dbReference type="SMART" id="SM00646">
    <property type="entry name" value="Ami_3"/>
    <property type="match status" value="1"/>
</dbReference>
<evidence type="ECO:0000256" key="3">
    <source>
        <dbReference type="ARBA" id="ARBA00022801"/>
    </source>
</evidence>
<feature type="domain" description="MurNAc-LAA" evidence="5">
    <location>
        <begin position="101"/>
        <end position="250"/>
    </location>
</feature>
<dbReference type="CDD" id="cd02696">
    <property type="entry name" value="MurNAc-LAA"/>
    <property type="match status" value="1"/>
</dbReference>